<accession>G1EUN4</accession>
<gene>
    <name evidence="1" type="primary">ORF Bo15</name>
</gene>
<name>G1EUN4_BHV4</name>
<sequence>MGPWVFVVGQSSIKQTKILFFYFSVVLSTLWLADTICADLETVICRKLCLLYHAICFHDTTHTMQSDNTGHHIDYHSGSCNNFPYKNQDMVSCTSSILVISSSR</sequence>
<organism evidence="1">
    <name type="scientific">Bovine herpesvirus 4</name>
    <name type="common">BoHV-4</name>
    <name type="synonym">Movar virus</name>
    <dbReference type="NCBI Taxonomy" id="10385"/>
    <lineage>
        <taxon>Viruses</taxon>
        <taxon>Duplodnaviria</taxon>
        <taxon>Heunggongvirae</taxon>
        <taxon>Peploviricota</taxon>
        <taxon>Herviviricetes</taxon>
        <taxon>Herpesvirales</taxon>
        <taxon>Orthoherpesviridae</taxon>
        <taxon>Gammaherpesvirinae</taxon>
        <taxon>Rhadinovirus</taxon>
        <taxon>Rhadinovirus bovinegamma4</taxon>
    </lineage>
</organism>
<protein>
    <submittedName>
        <fullName evidence="1">Uncharacterized protein ORF Bo15</fullName>
    </submittedName>
</protein>
<organismHost>
    <name type="scientific">Panthera leo</name>
    <name type="common">Lion</name>
    <dbReference type="NCBI Taxonomy" id="9689"/>
</organismHost>
<evidence type="ECO:0000313" key="1">
    <source>
        <dbReference type="EMBL" id="AEL29822.1"/>
    </source>
</evidence>
<dbReference type="EMBL" id="JN133502">
    <property type="protein sequence ID" value="AEL29822.1"/>
    <property type="molecule type" value="Genomic_DNA"/>
</dbReference>
<reference evidence="1" key="1">
    <citation type="journal article" date="2011" name="Virol. J.">
        <title>Sequencing of Bovine herpesvirus 4 V.test strain reveals important genome features.</title>
        <authorList>
            <person name="Palmeira L."/>
            <person name="Machiels B."/>
            <person name="Lete C."/>
            <person name="Vanderplasschen A."/>
            <person name="Gillet L."/>
        </authorList>
    </citation>
    <scope>NUCLEOTIDE SEQUENCE</scope>
    <source>
        <strain evidence="1">V.test</strain>
    </source>
</reference>
<organismHost>
    <name type="scientific">Felis catus</name>
    <name type="common">Cat</name>
    <name type="synonym">Felis silvestris catus</name>
    <dbReference type="NCBI Taxonomy" id="9685"/>
</organismHost>
<proteinExistence type="predicted"/>
<organismHost>
    <name type="scientific">Bos taurus</name>
    <name type="common">Bovine</name>
    <dbReference type="NCBI Taxonomy" id="9913"/>
</organismHost>